<dbReference type="InterPro" id="IPR051600">
    <property type="entry name" value="Beta-PGM-like"/>
</dbReference>
<reference evidence="5 6" key="1">
    <citation type="submission" date="2023-10" db="EMBL/GenBank/DDBJ databases">
        <authorList>
            <person name="Maclean D."/>
            <person name="Macfadyen A."/>
        </authorList>
    </citation>
    <scope>NUCLEOTIDE SEQUENCE [LARGE SCALE GENOMIC DNA]</scope>
</reference>
<name>A0AAV1I852_9CHLO</name>
<keyword evidence="3" id="KW-0460">Magnesium</keyword>
<evidence type="ECO:0000256" key="3">
    <source>
        <dbReference type="ARBA" id="ARBA00022842"/>
    </source>
</evidence>
<dbReference type="Gene3D" id="1.10.150.240">
    <property type="entry name" value="Putative phosphatase, domain 2"/>
    <property type="match status" value="1"/>
</dbReference>
<gene>
    <name evidence="5" type="ORF">CVIRNUC_005685</name>
</gene>
<dbReference type="AlphaFoldDB" id="A0AAV1I852"/>
<organism evidence="5 6">
    <name type="scientific">Coccomyxa viridis</name>
    <dbReference type="NCBI Taxonomy" id="1274662"/>
    <lineage>
        <taxon>Eukaryota</taxon>
        <taxon>Viridiplantae</taxon>
        <taxon>Chlorophyta</taxon>
        <taxon>core chlorophytes</taxon>
        <taxon>Trebouxiophyceae</taxon>
        <taxon>Trebouxiophyceae incertae sedis</taxon>
        <taxon>Coccomyxaceae</taxon>
        <taxon>Coccomyxa</taxon>
    </lineage>
</organism>
<dbReference type="InterPro" id="IPR023198">
    <property type="entry name" value="PGP-like_dom2"/>
</dbReference>
<dbReference type="CDD" id="cd07505">
    <property type="entry name" value="HAD_BPGM-like"/>
    <property type="match status" value="1"/>
</dbReference>
<proteinExistence type="predicted"/>
<evidence type="ECO:0000256" key="1">
    <source>
        <dbReference type="ARBA" id="ARBA00001946"/>
    </source>
</evidence>
<dbReference type="InterPro" id="IPR023214">
    <property type="entry name" value="HAD_sf"/>
</dbReference>
<evidence type="ECO:0000256" key="2">
    <source>
        <dbReference type="ARBA" id="ARBA00022723"/>
    </source>
</evidence>
<accession>A0AAV1I852</accession>
<evidence type="ECO:0000313" key="6">
    <source>
        <dbReference type="Proteomes" id="UP001314263"/>
    </source>
</evidence>
<dbReference type="PANTHER" id="PTHR46193:SF18">
    <property type="entry name" value="HEXITOL PHOSPHATASE B"/>
    <property type="match status" value="1"/>
</dbReference>
<comment type="caution">
    <text evidence="5">The sequence shown here is derived from an EMBL/GenBank/DDBJ whole genome shotgun (WGS) entry which is preliminary data.</text>
</comment>
<dbReference type="PANTHER" id="PTHR46193">
    <property type="entry name" value="6-PHOSPHOGLUCONATE PHOSPHATASE"/>
    <property type="match status" value="1"/>
</dbReference>
<dbReference type="SFLD" id="SFLDS00003">
    <property type="entry name" value="Haloacid_Dehalogenase"/>
    <property type="match status" value="1"/>
</dbReference>
<dbReference type="GO" id="GO:0046872">
    <property type="term" value="F:metal ion binding"/>
    <property type="evidence" value="ECO:0007669"/>
    <property type="project" value="UniProtKB-KW"/>
</dbReference>
<evidence type="ECO:0000313" key="5">
    <source>
        <dbReference type="EMBL" id="CAK0782433.1"/>
    </source>
</evidence>
<keyword evidence="6" id="KW-1185">Reference proteome</keyword>
<dbReference type="InterPro" id="IPR036412">
    <property type="entry name" value="HAD-like_sf"/>
</dbReference>
<dbReference type="InterPro" id="IPR006439">
    <property type="entry name" value="HAD-SF_hydro_IA"/>
</dbReference>
<dbReference type="GO" id="GO:0003824">
    <property type="term" value="F:catalytic activity"/>
    <property type="evidence" value="ECO:0007669"/>
    <property type="project" value="UniProtKB-ARBA"/>
</dbReference>
<dbReference type="SFLD" id="SFLDG01135">
    <property type="entry name" value="C1.5.6:_HAD__Beta-PGM__Phospha"/>
    <property type="match status" value="1"/>
</dbReference>
<sequence>MTSPLINLPVSPQLAAARQGAGPRLQPLCIRQAPPAAARPSQRARVTAAATQVPQEYETIEIAGITMSANPGNRPFPDLSTIKAVLFDVDGTLTNSDPLHFDAFHDILLDYGYKGFKDGAPIDREFFDEHISGGHNILLSKFLWPDRDQEFRDKFSDEKEALFRQYAKDKGLPMVKGLKAWMQWIDDRGIKKCAVTNAPRKNAEVMLQALGMEKWFDKVVLGEECANPKPYPDPYQEGLKAFGVKPEETIVCEDSPSGTAAGVAAGIAVVGVLTSQTKTRMEKAGVSLTIKDYDELVAKAKADEAKHSNGKA</sequence>
<dbReference type="SUPFAM" id="SSF56784">
    <property type="entry name" value="HAD-like"/>
    <property type="match status" value="1"/>
</dbReference>
<keyword evidence="4" id="KW-0119">Carbohydrate metabolism</keyword>
<evidence type="ECO:0000256" key="4">
    <source>
        <dbReference type="ARBA" id="ARBA00023277"/>
    </source>
</evidence>
<dbReference type="SFLD" id="SFLDG01129">
    <property type="entry name" value="C1.5:_HAD__Beta-PGM__Phosphata"/>
    <property type="match status" value="1"/>
</dbReference>
<protein>
    <submittedName>
        <fullName evidence="5">Uncharacterized protein</fullName>
    </submittedName>
</protein>
<dbReference type="Proteomes" id="UP001314263">
    <property type="component" value="Unassembled WGS sequence"/>
</dbReference>
<dbReference type="Gene3D" id="3.40.50.1000">
    <property type="entry name" value="HAD superfamily/HAD-like"/>
    <property type="match status" value="1"/>
</dbReference>
<dbReference type="NCBIfam" id="TIGR01509">
    <property type="entry name" value="HAD-SF-IA-v3"/>
    <property type="match status" value="1"/>
</dbReference>
<keyword evidence="2" id="KW-0479">Metal-binding</keyword>
<comment type="cofactor">
    <cofactor evidence="1">
        <name>Mg(2+)</name>
        <dbReference type="ChEBI" id="CHEBI:18420"/>
    </cofactor>
</comment>
<dbReference type="PRINTS" id="PR00413">
    <property type="entry name" value="HADHALOGNASE"/>
</dbReference>
<dbReference type="Pfam" id="PF00702">
    <property type="entry name" value="Hydrolase"/>
    <property type="match status" value="1"/>
</dbReference>
<dbReference type="EMBL" id="CAUYUE010000007">
    <property type="protein sequence ID" value="CAK0782433.1"/>
    <property type="molecule type" value="Genomic_DNA"/>
</dbReference>